<feature type="compositionally biased region" description="Low complexity" evidence="7">
    <location>
        <begin position="1"/>
        <end position="18"/>
    </location>
</feature>
<feature type="compositionally biased region" description="Basic and acidic residues" evidence="7">
    <location>
        <begin position="423"/>
        <end position="438"/>
    </location>
</feature>
<dbReference type="PANTHER" id="PTHR13011">
    <property type="entry name" value="TFIIF-ALPHA"/>
    <property type="match status" value="1"/>
</dbReference>
<feature type="region of interest" description="Disordered" evidence="7">
    <location>
        <begin position="400"/>
        <end position="632"/>
    </location>
</feature>
<feature type="compositionally biased region" description="Basic and acidic residues" evidence="7">
    <location>
        <begin position="146"/>
        <end position="169"/>
    </location>
</feature>
<keyword evidence="4" id="KW-0238">DNA-binding</keyword>
<feature type="compositionally biased region" description="Basic residues" evidence="7">
    <location>
        <begin position="411"/>
        <end position="422"/>
    </location>
</feature>
<evidence type="ECO:0000313" key="8">
    <source>
        <dbReference type="EMBL" id="KAF2500238.1"/>
    </source>
</evidence>
<feature type="compositionally biased region" description="Basic residues" evidence="7">
    <location>
        <begin position="525"/>
        <end position="535"/>
    </location>
</feature>
<keyword evidence="5" id="KW-0804">Transcription</keyword>
<comment type="similarity">
    <text evidence="2">Belongs to the TFIIF alpha subunit family.</text>
</comment>
<accession>A0A6A6R662</accession>
<evidence type="ECO:0000256" key="7">
    <source>
        <dbReference type="SAM" id="MobiDB-lite"/>
    </source>
</evidence>
<evidence type="ECO:0000256" key="6">
    <source>
        <dbReference type="ARBA" id="ARBA00023242"/>
    </source>
</evidence>
<keyword evidence="9" id="KW-1185">Reference proteome</keyword>
<comment type="subcellular location">
    <subcellularLocation>
        <location evidence="1">Nucleus</location>
    </subcellularLocation>
</comment>
<dbReference type="GO" id="GO:0005674">
    <property type="term" value="C:transcription factor TFIIF complex"/>
    <property type="evidence" value="ECO:0007669"/>
    <property type="project" value="TreeGrafter"/>
</dbReference>
<feature type="compositionally biased region" description="Low complexity" evidence="7">
    <location>
        <begin position="614"/>
        <end position="629"/>
    </location>
</feature>
<dbReference type="AlphaFoldDB" id="A0A6A6R662"/>
<feature type="compositionally biased region" description="Polar residues" evidence="7">
    <location>
        <begin position="513"/>
        <end position="522"/>
    </location>
</feature>
<gene>
    <name evidence="8" type="ORF">BU16DRAFT_478488</name>
</gene>
<feature type="region of interest" description="Disordered" evidence="7">
    <location>
        <begin position="139"/>
        <end position="182"/>
    </location>
</feature>
<dbReference type="PANTHER" id="PTHR13011:SF0">
    <property type="entry name" value="GENERAL TRANSCRIPTION FACTOR IIF SUBUNIT 1"/>
    <property type="match status" value="1"/>
</dbReference>
<feature type="region of interest" description="Disordered" evidence="7">
    <location>
        <begin position="682"/>
        <end position="710"/>
    </location>
</feature>
<dbReference type="EMBL" id="MU004183">
    <property type="protein sequence ID" value="KAF2500238.1"/>
    <property type="molecule type" value="Genomic_DNA"/>
</dbReference>
<evidence type="ECO:0000256" key="3">
    <source>
        <dbReference type="ARBA" id="ARBA00023015"/>
    </source>
</evidence>
<dbReference type="SUPFAM" id="SSF50916">
    <property type="entry name" value="Rap30/74 interaction domains"/>
    <property type="match status" value="1"/>
</dbReference>
<dbReference type="GO" id="GO:0032968">
    <property type="term" value="P:positive regulation of transcription elongation by RNA polymerase II"/>
    <property type="evidence" value="ECO:0007669"/>
    <property type="project" value="InterPro"/>
</dbReference>
<feature type="compositionally biased region" description="Basic and acidic residues" evidence="7">
    <location>
        <begin position="400"/>
        <end position="410"/>
    </location>
</feature>
<evidence type="ECO:0000256" key="4">
    <source>
        <dbReference type="ARBA" id="ARBA00023125"/>
    </source>
</evidence>
<dbReference type="GO" id="GO:0001096">
    <property type="term" value="F:TFIIF-class transcription factor complex binding"/>
    <property type="evidence" value="ECO:0007669"/>
    <property type="project" value="TreeGrafter"/>
</dbReference>
<feature type="compositionally biased region" description="Polar residues" evidence="7">
    <location>
        <begin position="43"/>
        <end position="59"/>
    </location>
</feature>
<protein>
    <submittedName>
        <fullName evidence="8">Rap30/74 interaction domain-containing protein</fullName>
    </submittedName>
</protein>
<dbReference type="GO" id="GO:0003677">
    <property type="term" value="F:DNA binding"/>
    <property type="evidence" value="ECO:0007669"/>
    <property type="project" value="UniProtKB-KW"/>
</dbReference>
<dbReference type="GO" id="GO:0016251">
    <property type="term" value="F:RNA polymerase II general transcription initiation factor activity"/>
    <property type="evidence" value="ECO:0007669"/>
    <property type="project" value="TreeGrafter"/>
</dbReference>
<evidence type="ECO:0000256" key="2">
    <source>
        <dbReference type="ARBA" id="ARBA00005249"/>
    </source>
</evidence>
<feature type="compositionally biased region" description="Basic and acidic residues" evidence="7">
    <location>
        <begin position="320"/>
        <end position="329"/>
    </location>
</feature>
<organism evidence="8 9">
    <name type="scientific">Lophium mytilinum</name>
    <dbReference type="NCBI Taxonomy" id="390894"/>
    <lineage>
        <taxon>Eukaryota</taxon>
        <taxon>Fungi</taxon>
        <taxon>Dikarya</taxon>
        <taxon>Ascomycota</taxon>
        <taxon>Pezizomycotina</taxon>
        <taxon>Dothideomycetes</taxon>
        <taxon>Pleosporomycetidae</taxon>
        <taxon>Mytilinidiales</taxon>
        <taxon>Mytilinidiaceae</taxon>
        <taxon>Lophium</taxon>
    </lineage>
</organism>
<dbReference type="GO" id="GO:0006367">
    <property type="term" value="P:transcription initiation at RNA polymerase II promoter"/>
    <property type="evidence" value="ECO:0007669"/>
    <property type="project" value="InterPro"/>
</dbReference>
<feature type="region of interest" description="Disordered" evidence="7">
    <location>
        <begin position="1"/>
        <end position="66"/>
    </location>
</feature>
<evidence type="ECO:0000313" key="9">
    <source>
        <dbReference type="Proteomes" id="UP000799750"/>
    </source>
</evidence>
<evidence type="ECO:0000256" key="5">
    <source>
        <dbReference type="ARBA" id="ARBA00023163"/>
    </source>
</evidence>
<name>A0A6A6R662_9PEZI</name>
<feature type="compositionally biased region" description="Polar residues" evidence="7">
    <location>
        <begin position="483"/>
        <end position="494"/>
    </location>
</feature>
<evidence type="ECO:0000256" key="1">
    <source>
        <dbReference type="ARBA" id="ARBA00004123"/>
    </source>
</evidence>
<proteinExistence type="inferred from homology"/>
<feature type="region of interest" description="Disordered" evidence="7">
    <location>
        <begin position="305"/>
        <end position="329"/>
    </location>
</feature>
<keyword evidence="3" id="KW-0805">Transcription regulation</keyword>
<dbReference type="InterPro" id="IPR008851">
    <property type="entry name" value="TFIIF-alpha"/>
</dbReference>
<feature type="compositionally biased region" description="Basic and acidic residues" evidence="7">
    <location>
        <begin position="451"/>
        <end position="479"/>
    </location>
</feature>
<sequence length="710" mass="78773">MSSSQPPNAATANANGAPKPLIRRRRKPNADPLRAPPRPLKQISHQISSMASKSRNLSTAKPPATPAQLEADGFKIFSLVTTKRAMMDGLRHHVMRMQQSKERNPVTIVNESEFTRPIRLHRRDPRAPPAGAGAIAIDEDPEATLEEDKERERAEIQKEERRRQREENQAKIAPSTTKKTPAFQKKTEQIFRPDDTPEAQKRSKLRYEEALPWHLEDFDNKQTWVGSYEAELSDRHIMIVPDHKTDGTAQYRMVPLERWYKFISKSKGKRITADEVDKKWNTVGKVPSFIKNTEERIIKREREEYQKNRGPGKMKTRIAGRGDDDAPPRMGEDGLMIKAEADADDIDFNYEEDFADDEEGLNGLFEGDAEETKAAEEKIRRDQLGARIFDLGDETKVDVQEELTKEESKKQKMLQKKLRKALMKREKNFDYEQSDSDRYGSTSSSEDDSDVERQKEKERREEEERKAAEKAGVAKEGDKPASGASTKGSNTPSGQHKPVDMSKPISKKRPGSPNLSEASGNESARKKHKKKHRDGSRKGSLASVRASDAQGQHNSSLRAAGSPSDSEMTDGGRRKQSLKLRLGTGRSPNGTPGGSRAGSPETGPEGSRATSPLSAGATATQAAPGPGSTIPVPSIEQIRALLRPEGVKINEISSIFKGRLAPKDNHAFIQRVKALTLFDKDKGLLFPRPPGSDKPGEAAKAGTPKEGSPS</sequence>
<dbReference type="InterPro" id="IPR011039">
    <property type="entry name" value="TFIIF_interaction"/>
</dbReference>
<dbReference type="OrthoDB" id="76676at2759"/>
<dbReference type="Proteomes" id="UP000799750">
    <property type="component" value="Unassembled WGS sequence"/>
</dbReference>
<keyword evidence="6" id="KW-0539">Nucleus</keyword>
<reference evidence="8" key="1">
    <citation type="journal article" date="2020" name="Stud. Mycol.">
        <title>101 Dothideomycetes genomes: a test case for predicting lifestyles and emergence of pathogens.</title>
        <authorList>
            <person name="Haridas S."/>
            <person name="Albert R."/>
            <person name="Binder M."/>
            <person name="Bloem J."/>
            <person name="Labutti K."/>
            <person name="Salamov A."/>
            <person name="Andreopoulos B."/>
            <person name="Baker S."/>
            <person name="Barry K."/>
            <person name="Bills G."/>
            <person name="Bluhm B."/>
            <person name="Cannon C."/>
            <person name="Castanera R."/>
            <person name="Culley D."/>
            <person name="Daum C."/>
            <person name="Ezra D."/>
            <person name="Gonzalez J."/>
            <person name="Henrissat B."/>
            <person name="Kuo A."/>
            <person name="Liang C."/>
            <person name="Lipzen A."/>
            <person name="Lutzoni F."/>
            <person name="Magnuson J."/>
            <person name="Mondo S."/>
            <person name="Nolan M."/>
            <person name="Ohm R."/>
            <person name="Pangilinan J."/>
            <person name="Park H.-J."/>
            <person name="Ramirez L."/>
            <person name="Alfaro M."/>
            <person name="Sun H."/>
            <person name="Tritt A."/>
            <person name="Yoshinaga Y."/>
            <person name="Zwiers L.-H."/>
            <person name="Turgeon B."/>
            <person name="Goodwin S."/>
            <person name="Spatafora J."/>
            <person name="Crous P."/>
            <person name="Grigoriev I."/>
        </authorList>
    </citation>
    <scope>NUCLEOTIDE SEQUENCE</scope>
    <source>
        <strain evidence="8">CBS 269.34</strain>
    </source>
</reference>